<proteinExistence type="predicted"/>
<feature type="domain" description="WYL" evidence="1">
    <location>
        <begin position="14"/>
        <end position="76"/>
    </location>
</feature>
<dbReference type="Pfam" id="PF13280">
    <property type="entry name" value="WYL"/>
    <property type="match status" value="1"/>
</dbReference>
<gene>
    <name evidence="2" type="ORF">C1I98_39805</name>
</gene>
<dbReference type="AlphaFoldDB" id="A0A2W2E9R4"/>
<dbReference type="RefSeq" id="WP_199537605.1">
    <property type="nucleotide sequence ID" value="NZ_POUA01000878.1"/>
</dbReference>
<evidence type="ECO:0000313" key="3">
    <source>
        <dbReference type="Proteomes" id="UP000248544"/>
    </source>
</evidence>
<dbReference type="InterPro" id="IPR026881">
    <property type="entry name" value="WYL_dom"/>
</dbReference>
<protein>
    <recommendedName>
        <fullName evidence="1">WYL domain-containing protein</fullName>
    </recommendedName>
</protein>
<dbReference type="Proteomes" id="UP000248544">
    <property type="component" value="Unassembled WGS sequence"/>
</dbReference>
<dbReference type="EMBL" id="POUA01000878">
    <property type="protein sequence ID" value="PZG13459.1"/>
    <property type="molecule type" value="Genomic_DNA"/>
</dbReference>
<keyword evidence="3" id="KW-1185">Reference proteome</keyword>
<name>A0A2W2E9R4_9ACTN</name>
<reference evidence="2 3" key="1">
    <citation type="submission" date="2018-01" db="EMBL/GenBank/DDBJ databases">
        <title>Draft genome sequence of Sphaerisporangium sp. 7K107.</title>
        <authorList>
            <person name="Sahin N."/>
            <person name="Saygin H."/>
            <person name="Ay H."/>
        </authorList>
    </citation>
    <scope>NUCLEOTIDE SEQUENCE [LARGE SCALE GENOMIC DNA]</scope>
    <source>
        <strain evidence="2 3">7K107</strain>
    </source>
</reference>
<evidence type="ECO:0000259" key="1">
    <source>
        <dbReference type="Pfam" id="PF13280"/>
    </source>
</evidence>
<organism evidence="2 3">
    <name type="scientific">Spongiactinospora gelatinilytica</name>
    <dbReference type="NCBI Taxonomy" id="2666298"/>
    <lineage>
        <taxon>Bacteria</taxon>
        <taxon>Bacillati</taxon>
        <taxon>Actinomycetota</taxon>
        <taxon>Actinomycetes</taxon>
        <taxon>Streptosporangiales</taxon>
        <taxon>Streptosporangiaceae</taxon>
        <taxon>Spongiactinospora</taxon>
    </lineage>
</organism>
<feature type="non-terminal residue" evidence="2">
    <location>
        <position position="1"/>
    </location>
</feature>
<sequence>GGRGRLGRTTAATTLAELREALEVGATVWIGYVDQHGATTERLIDPARIEGGWLSAFDHRSGEVRSFAVHRISGVAPVDAA</sequence>
<comment type="caution">
    <text evidence="2">The sequence shown here is derived from an EMBL/GenBank/DDBJ whole genome shotgun (WGS) entry which is preliminary data.</text>
</comment>
<accession>A0A2W2E9R4</accession>
<evidence type="ECO:0000313" key="2">
    <source>
        <dbReference type="EMBL" id="PZG13459.1"/>
    </source>
</evidence>
<dbReference type="PROSITE" id="PS52050">
    <property type="entry name" value="WYL"/>
    <property type="match status" value="1"/>
</dbReference>